<keyword evidence="3" id="KW-0472">Membrane</keyword>
<dbReference type="SUPFAM" id="SSF46894">
    <property type="entry name" value="C-terminal effector domain of the bipartite response regulators"/>
    <property type="match status" value="1"/>
</dbReference>
<evidence type="ECO:0000313" key="6">
    <source>
        <dbReference type="Proteomes" id="UP001595379"/>
    </source>
</evidence>
<accession>A0ABV6ZY46</accession>
<dbReference type="Proteomes" id="UP001595379">
    <property type="component" value="Unassembled WGS sequence"/>
</dbReference>
<keyword evidence="6" id="KW-1185">Reference proteome</keyword>
<sequence>MTPSIFKIGQWRVDPARRTIERSGETKRLQPRLMGVLVALARAWPGYKSRDELIEDVWGVEHISAQALNNAVSKLRQALEDDSRESQIILTERTNGYCLLVEPVWQPSREKLFSGHRRTILIAAGIALAAGIAVLISVSIPRNPLESLVDNPENWEVEYHATE</sequence>
<name>A0ABV6ZY46_9PROT</name>
<feature type="transmembrane region" description="Helical" evidence="3">
    <location>
        <begin position="119"/>
        <end position="140"/>
    </location>
</feature>
<dbReference type="PROSITE" id="PS51755">
    <property type="entry name" value="OMPR_PHOB"/>
    <property type="match status" value="1"/>
</dbReference>
<evidence type="ECO:0000313" key="5">
    <source>
        <dbReference type="EMBL" id="MFC2926357.1"/>
    </source>
</evidence>
<reference evidence="6" key="1">
    <citation type="journal article" date="2019" name="Int. J. Syst. Evol. Microbiol.">
        <title>The Global Catalogue of Microorganisms (GCM) 10K type strain sequencing project: providing services to taxonomists for standard genome sequencing and annotation.</title>
        <authorList>
            <consortium name="The Broad Institute Genomics Platform"/>
            <consortium name="The Broad Institute Genome Sequencing Center for Infectious Disease"/>
            <person name="Wu L."/>
            <person name="Ma J."/>
        </authorList>
    </citation>
    <scope>NUCLEOTIDE SEQUENCE [LARGE SCALE GENOMIC DNA]</scope>
    <source>
        <strain evidence="6">KCTC 52487</strain>
    </source>
</reference>
<dbReference type="Gene3D" id="1.10.10.10">
    <property type="entry name" value="Winged helix-like DNA-binding domain superfamily/Winged helix DNA-binding domain"/>
    <property type="match status" value="1"/>
</dbReference>
<dbReference type="EMBL" id="JBHRSV010000019">
    <property type="protein sequence ID" value="MFC2926357.1"/>
    <property type="molecule type" value="Genomic_DNA"/>
</dbReference>
<comment type="caution">
    <text evidence="5">The sequence shown here is derived from an EMBL/GenBank/DDBJ whole genome shotgun (WGS) entry which is preliminary data.</text>
</comment>
<dbReference type="RefSeq" id="WP_343164151.1">
    <property type="nucleotide sequence ID" value="NZ_JBHRSV010000019.1"/>
</dbReference>
<feature type="domain" description="OmpR/PhoB-type" evidence="4">
    <location>
        <begin position="3"/>
        <end position="101"/>
    </location>
</feature>
<keyword evidence="1 2" id="KW-0238">DNA-binding</keyword>
<dbReference type="Pfam" id="PF00486">
    <property type="entry name" value="Trans_reg_C"/>
    <property type="match status" value="1"/>
</dbReference>
<dbReference type="InterPro" id="IPR036388">
    <property type="entry name" value="WH-like_DNA-bd_sf"/>
</dbReference>
<evidence type="ECO:0000256" key="2">
    <source>
        <dbReference type="PROSITE-ProRule" id="PRU01091"/>
    </source>
</evidence>
<dbReference type="InterPro" id="IPR001867">
    <property type="entry name" value="OmpR/PhoB-type_DNA-bd"/>
</dbReference>
<proteinExistence type="predicted"/>
<evidence type="ECO:0000256" key="1">
    <source>
        <dbReference type="ARBA" id="ARBA00023125"/>
    </source>
</evidence>
<gene>
    <name evidence="5" type="ORF">ACFOOR_09590</name>
</gene>
<evidence type="ECO:0000256" key="3">
    <source>
        <dbReference type="SAM" id="Phobius"/>
    </source>
</evidence>
<evidence type="ECO:0000259" key="4">
    <source>
        <dbReference type="PROSITE" id="PS51755"/>
    </source>
</evidence>
<protein>
    <submittedName>
        <fullName evidence="5">Transcriptional regulator</fullName>
    </submittedName>
</protein>
<keyword evidence="3" id="KW-1133">Transmembrane helix</keyword>
<organism evidence="5 6">
    <name type="scientific">Hyphobacterium vulgare</name>
    <dbReference type="NCBI Taxonomy" id="1736751"/>
    <lineage>
        <taxon>Bacteria</taxon>
        <taxon>Pseudomonadati</taxon>
        <taxon>Pseudomonadota</taxon>
        <taxon>Alphaproteobacteria</taxon>
        <taxon>Maricaulales</taxon>
        <taxon>Maricaulaceae</taxon>
        <taxon>Hyphobacterium</taxon>
    </lineage>
</organism>
<dbReference type="InterPro" id="IPR016032">
    <property type="entry name" value="Sig_transdc_resp-reg_C-effctor"/>
</dbReference>
<keyword evidence="3" id="KW-0812">Transmembrane</keyword>
<feature type="DNA-binding region" description="OmpR/PhoB-type" evidence="2">
    <location>
        <begin position="3"/>
        <end position="101"/>
    </location>
</feature>
<dbReference type="CDD" id="cd00383">
    <property type="entry name" value="trans_reg_C"/>
    <property type="match status" value="1"/>
</dbReference>
<dbReference type="SMART" id="SM00862">
    <property type="entry name" value="Trans_reg_C"/>
    <property type="match status" value="1"/>
</dbReference>